<reference evidence="3" key="1">
    <citation type="journal article" date="2020" name="BMC Genomics">
        <title>Correction to: Identification and distribution of gene clusters required for synthesis of sphingolipid metabolism inhibitors in diverse species of the filamentous fungus Fusarium.</title>
        <authorList>
            <person name="Kim H.S."/>
            <person name="Lohmar J.M."/>
            <person name="Busman M."/>
            <person name="Brown D.W."/>
            <person name="Naumann T.A."/>
            <person name="Divon H.H."/>
            <person name="Lysoe E."/>
            <person name="Uhlig S."/>
            <person name="Proctor R.H."/>
        </authorList>
    </citation>
    <scope>NUCLEOTIDE SEQUENCE [LARGE SCALE GENOMIC DNA]</scope>
    <source>
        <strain evidence="3">NRRL 25331</strain>
    </source>
</reference>
<proteinExistence type="predicted"/>
<organism evidence="2 3">
    <name type="scientific">Fusarium circinatum</name>
    <name type="common">Pitch canker fungus</name>
    <name type="synonym">Gibberella circinata</name>
    <dbReference type="NCBI Taxonomy" id="48490"/>
    <lineage>
        <taxon>Eukaryota</taxon>
        <taxon>Fungi</taxon>
        <taxon>Dikarya</taxon>
        <taxon>Ascomycota</taxon>
        <taxon>Pezizomycotina</taxon>
        <taxon>Sordariomycetes</taxon>
        <taxon>Hypocreomycetidae</taxon>
        <taxon>Hypocreales</taxon>
        <taxon>Nectriaceae</taxon>
        <taxon>Fusarium</taxon>
        <taxon>Fusarium fujikuroi species complex</taxon>
    </lineage>
</organism>
<dbReference type="AlphaFoldDB" id="A0A8H5U9J0"/>
<sequence>MGGVNTGAVYPGDCRDQPATANESRDEADVSEMLSLTAQLADLSVTSANPTGRISKPPNAHDKIYRKRTIHDPYPVLEHYLRGLQSVSTVLCPRHAAGAEAIRRYHRSVSENRRHMSAAIGLFISI</sequence>
<protein>
    <submittedName>
        <fullName evidence="2">Uncharacterized protein</fullName>
    </submittedName>
</protein>
<comment type="caution">
    <text evidence="2">The sequence shown here is derived from an EMBL/GenBank/DDBJ whole genome shotgun (WGS) entry which is preliminary data.</text>
</comment>
<reference evidence="2 3" key="2">
    <citation type="submission" date="2020-05" db="EMBL/GenBank/DDBJ databases">
        <title>Identification and distribution of gene clusters putatively required for synthesis of sphingolipid metabolism inhibitors in phylogenetically diverse species of the filamentous fungus Fusarium.</title>
        <authorList>
            <person name="Kim H.-S."/>
            <person name="Busman M."/>
            <person name="Brown D.W."/>
            <person name="Divon H."/>
            <person name="Uhlig S."/>
            <person name="Proctor R.H."/>
        </authorList>
    </citation>
    <scope>NUCLEOTIDE SEQUENCE [LARGE SCALE GENOMIC DNA]</scope>
    <source>
        <strain evidence="2 3">NRRL 25331</strain>
    </source>
</reference>
<feature type="region of interest" description="Disordered" evidence="1">
    <location>
        <begin position="1"/>
        <end position="31"/>
    </location>
</feature>
<dbReference type="Proteomes" id="UP000572754">
    <property type="component" value="Unassembled WGS sequence"/>
</dbReference>
<name>A0A8H5U9J0_FUSCI</name>
<gene>
    <name evidence="2" type="ORF">FCIRC_3935</name>
</gene>
<evidence type="ECO:0000313" key="3">
    <source>
        <dbReference type="Proteomes" id="UP000572754"/>
    </source>
</evidence>
<accession>A0A8H5U9J0</accession>
<keyword evidence="3" id="KW-1185">Reference proteome</keyword>
<evidence type="ECO:0000313" key="2">
    <source>
        <dbReference type="EMBL" id="KAF5684591.1"/>
    </source>
</evidence>
<dbReference type="EMBL" id="JAAQPE010000126">
    <property type="protein sequence ID" value="KAF5684591.1"/>
    <property type="molecule type" value="Genomic_DNA"/>
</dbReference>
<evidence type="ECO:0000256" key="1">
    <source>
        <dbReference type="SAM" id="MobiDB-lite"/>
    </source>
</evidence>